<name>A0ACC3S4B7_9PEZI</name>
<protein>
    <submittedName>
        <fullName evidence="1">Uncharacterized protein</fullName>
    </submittedName>
</protein>
<dbReference type="Proteomes" id="UP001320706">
    <property type="component" value="Unassembled WGS sequence"/>
</dbReference>
<sequence length="570" mass="62764">MASPPPSDFSASSSSSSGSSSSKRPIDPVLRNALRYTVSPKEYELLHQYLISRSSAVQRRTPKPRRYEAIVKSSNEDSVASVRASLRVLVTTYTGLKAWEAISKRFFEKEQTRGASPAKASGPRNANLRVSASFSLILLFHRLLFRFLLRLRASLLESSARPFRQRNPRIALALTSRYTPAIGASLAGFFLAVSPSSQLRLSIAIYAFTRALEFAYNAAEEKGVWGKNGKPDWVGSWMIMPFACGQLLHAFVFDRDCFPESYGRFILKRSPEYIQQKPAGFPTGKKWPATFDIVDGLAEISRLHWPPFTSPILFPTAKTPLPASLTTLTTITSTAHPAITATSCALLHPHDPSCTRTYLKYHLTAFPSTARFFTLIYGVFALLNYRAFLTSPSKTLNALAARILRISLFVTAAIGSAWGSICLFATYLPRHTLATQRWFLGGFVAGLWAFVARRGERANFLYSARLSVDCLWKVGVKRGWWRKGRGGDVLVFVASLALVGSVYEGVPGAVRGGAVRKAVGVLRGEGWVDRAATVGGVEDGQEDAGEGMDLGDLGRERERESGKEGEQERE</sequence>
<accession>A0ACC3S4B7</accession>
<evidence type="ECO:0000313" key="2">
    <source>
        <dbReference type="Proteomes" id="UP001320706"/>
    </source>
</evidence>
<proteinExistence type="predicted"/>
<dbReference type="EMBL" id="JAMKPW020000043">
    <property type="protein sequence ID" value="KAK8194255.1"/>
    <property type="molecule type" value="Genomic_DNA"/>
</dbReference>
<keyword evidence="2" id="KW-1185">Reference proteome</keyword>
<comment type="caution">
    <text evidence="1">The sequence shown here is derived from an EMBL/GenBank/DDBJ whole genome shotgun (WGS) entry which is preliminary data.</text>
</comment>
<evidence type="ECO:0000313" key="1">
    <source>
        <dbReference type="EMBL" id="KAK8194255.1"/>
    </source>
</evidence>
<gene>
    <name evidence="1" type="ORF">M8818_007443</name>
</gene>
<reference evidence="1" key="1">
    <citation type="submission" date="2024-02" db="EMBL/GenBank/DDBJ databases">
        <title>Metagenome Assembled Genome of Zalaria obscura JY119.</title>
        <authorList>
            <person name="Vighnesh L."/>
            <person name="Jagadeeshwari U."/>
            <person name="Venkata Ramana C."/>
            <person name="Sasikala C."/>
        </authorList>
    </citation>
    <scope>NUCLEOTIDE SEQUENCE</scope>
    <source>
        <strain evidence="1">JY119</strain>
    </source>
</reference>
<organism evidence="1 2">
    <name type="scientific">Zalaria obscura</name>
    <dbReference type="NCBI Taxonomy" id="2024903"/>
    <lineage>
        <taxon>Eukaryota</taxon>
        <taxon>Fungi</taxon>
        <taxon>Dikarya</taxon>
        <taxon>Ascomycota</taxon>
        <taxon>Pezizomycotina</taxon>
        <taxon>Dothideomycetes</taxon>
        <taxon>Dothideomycetidae</taxon>
        <taxon>Dothideales</taxon>
        <taxon>Zalariaceae</taxon>
        <taxon>Zalaria</taxon>
    </lineage>
</organism>